<dbReference type="HOGENOM" id="CLU_157262_0_0_5"/>
<dbReference type="STRING" id="316056.RPC_1928"/>
<accession>Q217F1</accession>
<sequence>MLPRHTWHSLRNSPASWMISMMIVVKRKMRRTRIGLLSALALLGGVVGAAAAGPWRAGEGNTRGWQLMSPQERIEHQARVRGFTDYETCQAYRSRHHDLMVQRAQQRGLVLPGSHWDFCDRLKSMPSSPPASE</sequence>
<dbReference type="eggNOG" id="ENOG50339A4">
    <property type="taxonomic scope" value="Bacteria"/>
</dbReference>
<dbReference type="EMBL" id="CP000301">
    <property type="protein sequence ID" value="ABD87485.1"/>
    <property type="molecule type" value="Genomic_DNA"/>
</dbReference>
<dbReference type="KEGG" id="rpc:RPC_1928"/>
<reference evidence="1" key="1">
    <citation type="submission" date="2006-03" db="EMBL/GenBank/DDBJ databases">
        <title>Complete sequence of Rhodopseudomonas palustris BisB18.</title>
        <authorList>
            <consortium name="US DOE Joint Genome Institute"/>
            <person name="Copeland A."/>
            <person name="Lucas S."/>
            <person name="Lapidus A."/>
            <person name="Barry K."/>
            <person name="Detter J.C."/>
            <person name="Glavina del Rio T."/>
            <person name="Hammon N."/>
            <person name="Israni S."/>
            <person name="Dalin E."/>
            <person name="Tice H."/>
            <person name="Pitluck S."/>
            <person name="Chain P."/>
            <person name="Malfatti S."/>
            <person name="Shin M."/>
            <person name="Vergez L."/>
            <person name="Schmutz J."/>
            <person name="Larimer F."/>
            <person name="Land M."/>
            <person name="Hauser L."/>
            <person name="Pelletier D.A."/>
            <person name="Kyrpides N."/>
            <person name="Anderson I."/>
            <person name="Oda Y."/>
            <person name="Harwood C.S."/>
            <person name="Richardson P."/>
        </authorList>
    </citation>
    <scope>NUCLEOTIDE SEQUENCE [LARGE SCALE GENOMIC DNA]</scope>
    <source>
        <strain evidence="1">BisB18</strain>
    </source>
</reference>
<protein>
    <submittedName>
        <fullName evidence="1">Uncharacterized protein</fullName>
    </submittedName>
</protein>
<dbReference type="AlphaFoldDB" id="Q217F1"/>
<name>Q217F1_RHOPB</name>
<proteinExistence type="predicted"/>
<evidence type="ECO:0000313" key="1">
    <source>
        <dbReference type="EMBL" id="ABD87485.1"/>
    </source>
</evidence>
<gene>
    <name evidence="1" type="ordered locus">RPC_1928</name>
</gene>
<organism evidence="1">
    <name type="scientific">Rhodopseudomonas palustris (strain BisB18)</name>
    <dbReference type="NCBI Taxonomy" id="316056"/>
    <lineage>
        <taxon>Bacteria</taxon>
        <taxon>Pseudomonadati</taxon>
        <taxon>Pseudomonadota</taxon>
        <taxon>Alphaproteobacteria</taxon>
        <taxon>Hyphomicrobiales</taxon>
        <taxon>Nitrobacteraceae</taxon>
        <taxon>Rhodopseudomonas</taxon>
    </lineage>
</organism>